<reference evidence="1 2" key="1">
    <citation type="submission" date="2018-12" db="EMBL/GenBank/DDBJ databases">
        <title>Complete Genome Sequence of the Corallopyronin A producing Myxobacterium Corallococcus coralloides B035.</title>
        <authorList>
            <person name="Bouhired S.M."/>
            <person name="Rupp O."/>
            <person name="Blom J."/>
            <person name="Schaeberle T.F."/>
            <person name="Kehraus S."/>
            <person name="Schiefer A."/>
            <person name="Pfarr K."/>
            <person name="Goesmann A."/>
            <person name="Hoerauf A."/>
            <person name="Koenig G.M."/>
        </authorList>
    </citation>
    <scope>NUCLEOTIDE SEQUENCE [LARGE SCALE GENOMIC DNA]</scope>
    <source>
        <strain evidence="1 2">B035</strain>
    </source>
</reference>
<dbReference type="EMBL" id="CP034669">
    <property type="protein sequence ID" value="QAT87538.1"/>
    <property type="molecule type" value="Genomic_DNA"/>
</dbReference>
<proteinExistence type="predicted"/>
<dbReference type="AlphaFoldDB" id="A0A410S0C7"/>
<name>A0A410S0C7_CORCK</name>
<sequence length="881" mass="95362">MKKRSRALVALLGLMVGLALIWGASLAVLGNTDTPTARRDAKFVNAERLIFYRLEPGREMRVRVPVEAEELLIVTHELLPDGTPYAPEKQYQYGLKAILRGPDGVLLERAIFTRTRQSKGQPQEDGTFLQESAFTTHAAQQVTDEREFVLRLPKERPDYSVLYLRAAGANDTLLARVYVRAHRTLPLLASQKLAQARAEVRAGRATFEPFEKLSADTRRWLTEEHWERLNAEGEAGTDYQIEPVYRTPYRLPLVEATESVQERLGAGRAVALNVTGPAKPVLWLWSDATDAHPQPHGPVTVQTLSADGTAHTLELPGPVAGSPMSHPLELPAGVHTVMVRNDGQEDLRYTVEGPFESWLLPAESRPQPGVASEGRVAFLPDTRRTEAFATGPACPVLELDIDPRMDAVGRLVRIDARSLDRAPSREPLRLSLTVLDAQGQSLGQASLDATPEPAPFESAALVPLPGGALPCTPVATAAQDAGSAGSAGSGEVTDLPAWVSGATSARVFLPMGARKLRVEAPRTTIVQLYSFLSSGQPVAPSAPYTNDALTGVRWRNAPVDQRTWHPMRPANLTALMQGGARMELLSQVRLEPVGPQEETPPPSGDAVVVRPYGTPPVVEVLESGPADTVDRVRALSTVLEPGRAVRARFDARTPTRPEVRLSLKDAAALGNEVEVLLDGEPLHRFTVRSTRARELLPPLPPGEHEVLLRSTAPGLTALLNRPPAAGSGLRSRTVYPVGQGGLRVPVRKTGPGAVTLNVVVYTPVAEGATEPQLSVTVDGGNPVRRASVLVPHVTRAERTVVLPASEREPAMPVGRPGVKWYARTVPVTLGEDIAPGVHTVRIQSLGTGPMWARFFMFGQAVENTAPRMWNRGGWQPDEDLL</sequence>
<dbReference type="Proteomes" id="UP000288758">
    <property type="component" value="Chromosome"/>
</dbReference>
<gene>
    <name evidence="1" type="ORF">EJ065_6008</name>
</gene>
<protein>
    <submittedName>
        <fullName evidence="1">Uncharacterized protein</fullName>
    </submittedName>
</protein>
<organism evidence="1 2">
    <name type="scientific">Corallococcus coralloides</name>
    <name type="common">Myxococcus coralloides</name>
    <dbReference type="NCBI Taxonomy" id="184914"/>
    <lineage>
        <taxon>Bacteria</taxon>
        <taxon>Pseudomonadati</taxon>
        <taxon>Myxococcota</taxon>
        <taxon>Myxococcia</taxon>
        <taxon>Myxococcales</taxon>
        <taxon>Cystobacterineae</taxon>
        <taxon>Myxococcaceae</taxon>
        <taxon>Corallococcus</taxon>
    </lineage>
</organism>
<evidence type="ECO:0000313" key="1">
    <source>
        <dbReference type="EMBL" id="QAT87538.1"/>
    </source>
</evidence>
<evidence type="ECO:0000313" key="2">
    <source>
        <dbReference type="Proteomes" id="UP000288758"/>
    </source>
</evidence>
<dbReference type="RefSeq" id="WP_128798866.1">
    <property type="nucleotide sequence ID" value="NZ_CP034669.1"/>
</dbReference>
<accession>A0A410S0C7</accession>